<keyword evidence="1" id="KW-0472">Membrane</keyword>
<dbReference type="Pfam" id="PF11377">
    <property type="entry name" value="DUF3180"/>
    <property type="match status" value="1"/>
</dbReference>
<keyword evidence="1" id="KW-0812">Transmembrane</keyword>
<gene>
    <name evidence="2" type="ORF">BCF44_104503</name>
</gene>
<keyword evidence="1" id="KW-1133">Transmembrane helix</keyword>
<evidence type="ECO:0000313" key="2">
    <source>
        <dbReference type="EMBL" id="REH50227.1"/>
    </source>
</evidence>
<dbReference type="AlphaFoldDB" id="A0A3E0HUU0"/>
<proteinExistence type="predicted"/>
<feature type="transmembrane region" description="Helical" evidence="1">
    <location>
        <begin position="118"/>
        <end position="136"/>
    </location>
</feature>
<protein>
    <submittedName>
        <fullName evidence="2">Uncharacterized protein DUF3180</fullName>
    </submittedName>
</protein>
<sequence length="155" mass="16144">MKFTKIRDLVGVALVAGLLTAILLKLVYADLPTLPRLTGVTFGVLAIVEAILAWQLRNRIARKDGARPVQPLTAARAVALAKASSLVGALMVGVWVGVLVTVFPIMASSAAAGEDRTTALVGLVGSAALVAAALWLEHSCKTPDPPQQDDNVGLR</sequence>
<dbReference type="Proteomes" id="UP000256269">
    <property type="component" value="Unassembled WGS sequence"/>
</dbReference>
<reference evidence="2 3" key="1">
    <citation type="submission" date="2018-08" db="EMBL/GenBank/DDBJ databases">
        <title>Genomic Encyclopedia of Archaeal and Bacterial Type Strains, Phase II (KMG-II): from individual species to whole genera.</title>
        <authorList>
            <person name="Goeker M."/>
        </authorList>
    </citation>
    <scope>NUCLEOTIDE SEQUENCE [LARGE SCALE GENOMIC DNA]</scope>
    <source>
        <strain evidence="2 3">DSM 45791</strain>
    </source>
</reference>
<organism evidence="2 3">
    <name type="scientific">Kutzneria buriramensis</name>
    <dbReference type="NCBI Taxonomy" id="1045776"/>
    <lineage>
        <taxon>Bacteria</taxon>
        <taxon>Bacillati</taxon>
        <taxon>Actinomycetota</taxon>
        <taxon>Actinomycetes</taxon>
        <taxon>Pseudonocardiales</taxon>
        <taxon>Pseudonocardiaceae</taxon>
        <taxon>Kutzneria</taxon>
    </lineage>
</organism>
<dbReference type="RefSeq" id="WP_116174941.1">
    <property type="nucleotide sequence ID" value="NZ_CP144375.1"/>
</dbReference>
<dbReference type="InterPro" id="IPR021517">
    <property type="entry name" value="DUF3180"/>
</dbReference>
<feature type="transmembrane region" description="Helical" evidence="1">
    <location>
        <begin position="77"/>
        <end position="106"/>
    </location>
</feature>
<comment type="caution">
    <text evidence="2">The sequence shown here is derived from an EMBL/GenBank/DDBJ whole genome shotgun (WGS) entry which is preliminary data.</text>
</comment>
<dbReference type="OrthoDB" id="3825558at2"/>
<name>A0A3E0HUU0_9PSEU</name>
<evidence type="ECO:0000313" key="3">
    <source>
        <dbReference type="Proteomes" id="UP000256269"/>
    </source>
</evidence>
<keyword evidence="3" id="KW-1185">Reference proteome</keyword>
<accession>A0A3E0HUU0</accession>
<evidence type="ECO:0000256" key="1">
    <source>
        <dbReference type="SAM" id="Phobius"/>
    </source>
</evidence>
<feature type="transmembrane region" description="Helical" evidence="1">
    <location>
        <begin position="39"/>
        <end position="56"/>
    </location>
</feature>
<dbReference type="EMBL" id="QUNO01000004">
    <property type="protein sequence ID" value="REH50227.1"/>
    <property type="molecule type" value="Genomic_DNA"/>
</dbReference>